<dbReference type="FunFam" id="2.60.40.640:FF:000002">
    <property type="entry name" value="Vacuolar protein sorting-associated protein 26A"/>
    <property type="match status" value="1"/>
</dbReference>
<gene>
    <name evidence="7" type="ORF">E2986_07684</name>
</gene>
<dbReference type="Pfam" id="PF03643">
    <property type="entry name" value="Vps26"/>
    <property type="match status" value="1"/>
</dbReference>
<evidence type="ECO:0000256" key="1">
    <source>
        <dbReference type="ARBA" id="ARBA00009100"/>
    </source>
</evidence>
<evidence type="ECO:0000256" key="3">
    <source>
        <dbReference type="ARBA" id="ARBA00022927"/>
    </source>
</evidence>
<evidence type="ECO:0000256" key="2">
    <source>
        <dbReference type="ARBA" id="ARBA00022448"/>
    </source>
</evidence>
<evidence type="ECO:0000256" key="4">
    <source>
        <dbReference type="ARBA" id="ARBA00073024"/>
    </source>
</evidence>
<evidence type="ECO:0000256" key="5">
    <source>
        <dbReference type="ARBA" id="ARBA00083912"/>
    </source>
</evidence>
<proteinExistence type="inferred from homology"/>
<dbReference type="InterPro" id="IPR014752">
    <property type="entry name" value="Arrestin-like_C"/>
</dbReference>
<accession>A0A833SLS2</accession>
<dbReference type="Proteomes" id="UP000655588">
    <property type="component" value="Unassembled WGS sequence"/>
</dbReference>
<comment type="similarity">
    <text evidence="1">Belongs to the VPS26 family.</text>
</comment>
<dbReference type="GO" id="GO:0006886">
    <property type="term" value="P:intracellular protein transport"/>
    <property type="evidence" value="ECO:0007669"/>
    <property type="project" value="InterPro"/>
</dbReference>
<keyword evidence="3" id="KW-0653">Protein transport</keyword>
<dbReference type="FunFam" id="2.60.40.640:FF:000001">
    <property type="entry name" value="Vacuolar protein sorting-associated protein 26A"/>
    <property type="match status" value="1"/>
</dbReference>
<sequence>MVLDITGSNVSFFGFGQSADIEITLDGAETRKTADIKSEDGKKERHLLYYDGETVSGKADEINISLRKAGKLEHQGVKVEFIGQIELYYDRGNHHEFTSLVKELARPGELTHNTVYTFEFANVEKPFESYTGSNVRLRYFLKVTIVRRLSDIVKELELVVHTLSSYPDMNNPIKMEVGIEDCLHIEFEYNKSKYHLKDVIVGKIYFLLVRIKIKHMEIAIIKRETTGSGTYWLLYNLYYSPHTFTENETIAKYEIMDGAPVRGESIPIRVFLAGYDLAPTMRDINKKFSVRYYLNLVLMDEEDRRYFKQQEITLWRKGEKSRKSQTASPHMPSHLVSAETGFPQGAAQSGPPSVTPPVQSGQLPSANITNVEDAQAPIESMTREEGDGEGAKEVNSESN</sequence>
<dbReference type="PANTHER" id="PTHR12233">
    <property type="entry name" value="VACUOLAR PROTEIN SORTING 26 RELATED"/>
    <property type="match status" value="1"/>
</dbReference>
<evidence type="ECO:0000313" key="8">
    <source>
        <dbReference type="Proteomes" id="UP000655588"/>
    </source>
</evidence>
<evidence type="ECO:0000313" key="7">
    <source>
        <dbReference type="EMBL" id="KAF3430567.1"/>
    </source>
</evidence>
<name>A0A833SLS2_9HYME</name>
<dbReference type="Gene3D" id="2.60.40.640">
    <property type="match status" value="2"/>
</dbReference>
<feature type="region of interest" description="Disordered" evidence="6">
    <location>
        <begin position="317"/>
        <end position="399"/>
    </location>
</feature>
<feature type="compositionally biased region" description="Basic and acidic residues" evidence="6">
    <location>
        <begin position="381"/>
        <end position="399"/>
    </location>
</feature>
<reference evidence="7" key="1">
    <citation type="submission" date="2019-11" db="EMBL/GenBank/DDBJ databases">
        <title>The nuclear and mitochondrial genomes of Frieseomelitta varia - a highly eusocial stingless bee (Meliponini) with a permanently sterile worker caste.</title>
        <authorList>
            <person name="Freitas F.C.P."/>
            <person name="Lourenco A.P."/>
            <person name="Nunes F.M.F."/>
            <person name="Paschoal A.R."/>
            <person name="Abreu F.C.P."/>
            <person name="Barbin F.O."/>
            <person name="Bataglia L."/>
            <person name="Cardoso-Junior C.A.M."/>
            <person name="Cervoni M.S."/>
            <person name="Silva S.R."/>
            <person name="Dalarmi F."/>
            <person name="Del Lama M.A."/>
            <person name="Depintor T.S."/>
            <person name="Ferreira K.M."/>
            <person name="Goria P.S."/>
            <person name="Jaskot M.C."/>
            <person name="Lago D.C."/>
            <person name="Luna-Lucena D."/>
            <person name="Moda L.M."/>
            <person name="Nascimento L."/>
            <person name="Pedrino M."/>
            <person name="Rabico F.O."/>
            <person name="Sanches F.C."/>
            <person name="Santos D.E."/>
            <person name="Santos C.G."/>
            <person name="Vieira J."/>
            <person name="Lopes T.F."/>
            <person name="Barchuk A.R."/>
            <person name="Hartfelder K."/>
            <person name="Simoes Z.L.P."/>
            <person name="Bitondi M.M.G."/>
            <person name="Pinheiro D.G."/>
        </authorList>
    </citation>
    <scope>NUCLEOTIDE SEQUENCE</scope>
    <source>
        <strain evidence="7">USP_RPSP 00005682</strain>
        <tissue evidence="7">Whole individual</tissue>
    </source>
</reference>
<feature type="compositionally biased region" description="Polar residues" evidence="6">
    <location>
        <begin position="346"/>
        <end position="372"/>
    </location>
</feature>
<keyword evidence="8" id="KW-1185">Reference proteome</keyword>
<protein>
    <recommendedName>
        <fullName evidence="4">Vacuolar protein sorting-associated protein 26</fullName>
    </recommendedName>
    <alternativeName>
        <fullName evidence="5">VPS26 protein homolog</fullName>
    </alternativeName>
</protein>
<dbReference type="InterPro" id="IPR028934">
    <property type="entry name" value="Vps26-related"/>
</dbReference>
<dbReference type="EMBL" id="WNWW01000038">
    <property type="protein sequence ID" value="KAF3430567.1"/>
    <property type="molecule type" value="Genomic_DNA"/>
</dbReference>
<organism evidence="7 8">
    <name type="scientific">Frieseomelitta varia</name>
    <dbReference type="NCBI Taxonomy" id="561572"/>
    <lineage>
        <taxon>Eukaryota</taxon>
        <taxon>Metazoa</taxon>
        <taxon>Ecdysozoa</taxon>
        <taxon>Arthropoda</taxon>
        <taxon>Hexapoda</taxon>
        <taxon>Insecta</taxon>
        <taxon>Pterygota</taxon>
        <taxon>Neoptera</taxon>
        <taxon>Endopterygota</taxon>
        <taxon>Hymenoptera</taxon>
        <taxon>Apocrita</taxon>
        <taxon>Aculeata</taxon>
        <taxon>Apoidea</taxon>
        <taxon>Anthophila</taxon>
        <taxon>Apidae</taxon>
        <taxon>Frieseomelitta</taxon>
    </lineage>
</organism>
<comment type="caution">
    <text evidence="7">The sequence shown here is derived from an EMBL/GenBank/DDBJ whole genome shotgun (WGS) entry which is preliminary data.</text>
</comment>
<dbReference type="AlphaFoldDB" id="A0A833SLS2"/>
<keyword evidence="2" id="KW-0813">Transport</keyword>
<evidence type="ECO:0000256" key="6">
    <source>
        <dbReference type="SAM" id="MobiDB-lite"/>
    </source>
</evidence>